<proteinExistence type="predicted"/>
<keyword evidence="2" id="KW-1185">Reference proteome</keyword>
<dbReference type="OrthoDB" id="498333at2759"/>
<evidence type="ECO:0000313" key="1">
    <source>
        <dbReference type="EMBL" id="CCO66838.1"/>
    </source>
</evidence>
<dbReference type="RefSeq" id="XP_007511278.1">
    <property type="nucleotide sequence ID" value="XM_007511216.1"/>
</dbReference>
<reference evidence="1 2" key="1">
    <citation type="submission" date="2011-10" db="EMBL/GenBank/DDBJ databases">
        <authorList>
            <person name="Genoscope - CEA"/>
        </authorList>
    </citation>
    <scope>NUCLEOTIDE SEQUENCE [LARGE SCALE GENOMIC DNA]</scope>
    <source>
        <strain evidence="1 2">RCC 1105</strain>
    </source>
</reference>
<dbReference type="Pfam" id="PF13759">
    <property type="entry name" value="2OG-FeII_Oxy_5"/>
    <property type="match status" value="1"/>
</dbReference>
<sequence length="278" mass="31702">MSHDVLLRQILGPFKEYRQARPKEGGETKIDEFNQLRTFPVDDISANEFGHEWAVKTVMLEEFDEEIREALCTRSKEEVTTRKGIRVSNEDGGYHSTPDFLQRLTVADDDEEEAKKGEMSSKFLPQFLRFVSMQLESFPSLKRTRPPMTTSWINRLGTNNSNGLHNHASAKLSGVFYFDDYEADVDSAAAQEPKPGDLLLRTASAAMRKNENMGEWCEYVIIRPQRGKLVLFEPKLLHGVVASHRERFSLAMNFGEKNVSFEDPNEAGKKVSVRPIEL</sequence>
<accession>K8F3I5</accession>
<protein>
    <submittedName>
        <fullName evidence="1">Uncharacterized protein</fullName>
    </submittedName>
</protein>
<gene>
    <name evidence="1" type="ORF">Bathy09g02070</name>
</gene>
<organism evidence="1 2">
    <name type="scientific">Bathycoccus prasinos</name>
    <dbReference type="NCBI Taxonomy" id="41875"/>
    <lineage>
        <taxon>Eukaryota</taxon>
        <taxon>Viridiplantae</taxon>
        <taxon>Chlorophyta</taxon>
        <taxon>Mamiellophyceae</taxon>
        <taxon>Mamiellales</taxon>
        <taxon>Bathycoccaceae</taxon>
        <taxon>Bathycoccus</taxon>
    </lineage>
</organism>
<dbReference type="AlphaFoldDB" id="K8F3I5"/>
<dbReference type="InterPro" id="IPR012668">
    <property type="entry name" value="CHP02466"/>
</dbReference>
<dbReference type="Proteomes" id="UP000198341">
    <property type="component" value="Chromosome 9"/>
</dbReference>
<dbReference type="EMBL" id="FO082270">
    <property type="protein sequence ID" value="CCO66838.1"/>
    <property type="molecule type" value="Genomic_DNA"/>
</dbReference>
<dbReference type="KEGG" id="bpg:Bathy09g02070"/>
<name>K8F3I5_9CHLO</name>
<dbReference type="Gene3D" id="2.60.120.620">
    <property type="entry name" value="q2cbj1_9rhob like domain"/>
    <property type="match status" value="1"/>
</dbReference>
<evidence type="ECO:0000313" key="2">
    <source>
        <dbReference type="Proteomes" id="UP000198341"/>
    </source>
</evidence>
<dbReference type="GeneID" id="19013714"/>